<feature type="transmembrane region" description="Helical" evidence="1">
    <location>
        <begin position="127"/>
        <end position="148"/>
    </location>
</feature>
<feature type="transmembrane region" description="Helical" evidence="1">
    <location>
        <begin position="236"/>
        <end position="253"/>
    </location>
</feature>
<name>A0A1V4SZX3_9CLOT</name>
<keyword evidence="1" id="KW-0812">Transmembrane</keyword>
<protein>
    <recommendedName>
        <fullName evidence="4">O-antigen ligase</fullName>
    </recommendedName>
</protein>
<keyword evidence="1" id="KW-1133">Transmembrane helix</keyword>
<sequence length="284" mass="33117">MAIINLILYLIINVINIPINYKILNFSGIPLQKSYLYIFFTGPKLIMFNRILTRIQGVFWEPGLYQIFLNLALLSYLFQEKKHKKKIIFILIVSIILTYSTTGYILGIVLIFIKLLAMIRDMKNNKILKFLLITFMPIITLICIYFALKIMILKINAGINYGNKSYSIRTTDLIDCAKQFLKTPIIGSGFFNYSVLPRKGSVNGLFSIFYQTGIIGTFILLVIPMKRLFGKFKKEICLEFAIGFILWLIMSLMNEPIQYSNFILMIISYGYLFNYEKYNKNKFF</sequence>
<comment type="caution">
    <text evidence="2">The sequence shown here is derived from an EMBL/GenBank/DDBJ whole genome shotgun (WGS) entry which is preliminary data.</text>
</comment>
<feature type="transmembrane region" description="Helical" evidence="1">
    <location>
        <begin position="259"/>
        <end position="275"/>
    </location>
</feature>
<dbReference type="Proteomes" id="UP000191448">
    <property type="component" value="Unassembled WGS sequence"/>
</dbReference>
<feature type="transmembrane region" description="Helical" evidence="1">
    <location>
        <begin position="202"/>
        <end position="224"/>
    </location>
</feature>
<evidence type="ECO:0000313" key="2">
    <source>
        <dbReference type="EMBL" id="OPX50362.1"/>
    </source>
</evidence>
<gene>
    <name evidence="2" type="ORF">CLTHE_02190</name>
</gene>
<dbReference type="EMBL" id="LTAY01000015">
    <property type="protein sequence ID" value="OPX50362.1"/>
    <property type="molecule type" value="Genomic_DNA"/>
</dbReference>
<feature type="transmembrane region" description="Helical" evidence="1">
    <location>
        <begin position="58"/>
        <end position="78"/>
    </location>
</feature>
<organism evidence="2 3">
    <name type="scientific">Clostridium thermobutyricum DSM 4928</name>
    <dbReference type="NCBI Taxonomy" id="1121339"/>
    <lineage>
        <taxon>Bacteria</taxon>
        <taxon>Bacillati</taxon>
        <taxon>Bacillota</taxon>
        <taxon>Clostridia</taxon>
        <taxon>Eubacteriales</taxon>
        <taxon>Clostridiaceae</taxon>
        <taxon>Clostridium</taxon>
    </lineage>
</organism>
<evidence type="ECO:0000313" key="3">
    <source>
        <dbReference type="Proteomes" id="UP000191448"/>
    </source>
</evidence>
<proteinExistence type="predicted"/>
<keyword evidence="1" id="KW-0472">Membrane</keyword>
<evidence type="ECO:0000256" key="1">
    <source>
        <dbReference type="SAM" id="Phobius"/>
    </source>
</evidence>
<feature type="transmembrane region" description="Helical" evidence="1">
    <location>
        <begin position="87"/>
        <end position="115"/>
    </location>
</feature>
<dbReference type="AlphaFoldDB" id="A0A1V4SZX3"/>
<evidence type="ECO:0008006" key="4">
    <source>
        <dbReference type="Google" id="ProtNLM"/>
    </source>
</evidence>
<feature type="transmembrane region" description="Helical" evidence="1">
    <location>
        <begin position="6"/>
        <end position="23"/>
    </location>
</feature>
<accession>A0A1V4SZX3</accession>
<feature type="transmembrane region" description="Helical" evidence="1">
    <location>
        <begin position="35"/>
        <end position="52"/>
    </location>
</feature>
<reference evidence="2 3" key="1">
    <citation type="submission" date="2016-02" db="EMBL/GenBank/DDBJ databases">
        <title>Genome sequence of Clostridium thermobutyricum DSM 4928.</title>
        <authorList>
            <person name="Poehlein A."/>
            <person name="Daniel R."/>
        </authorList>
    </citation>
    <scope>NUCLEOTIDE SEQUENCE [LARGE SCALE GENOMIC DNA]</scope>
    <source>
        <strain evidence="2 3">DSM 4928</strain>
    </source>
</reference>